<keyword evidence="4" id="KW-0560">Oxidoreductase</keyword>
<evidence type="ECO:0000256" key="4">
    <source>
        <dbReference type="ARBA" id="ARBA00023002"/>
    </source>
</evidence>
<evidence type="ECO:0000256" key="2">
    <source>
        <dbReference type="ARBA" id="ARBA00022630"/>
    </source>
</evidence>
<dbReference type="Pfam" id="PF13450">
    <property type="entry name" value="NAD_binding_8"/>
    <property type="match status" value="1"/>
</dbReference>
<dbReference type="SUPFAM" id="SSF51905">
    <property type="entry name" value="FAD/NAD(P)-binding domain"/>
    <property type="match status" value="1"/>
</dbReference>
<dbReference type="Proteomes" id="UP000030748">
    <property type="component" value="Unassembled WGS sequence"/>
</dbReference>
<keyword evidence="6" id="KW-1185">Reference proteome</keyword>
<evidence type="ECO:0000313" key="5">
    <source>
        <dbReference type="EMBL" id="EYU32012.1"/>
    </source>
</evidence>
<reference evidence="5 6" key="1">
    <citation type="journal article" date="2013" name="Proc. Natl. Acad. Sci. U.S.A.">
        <title>Fine-scale variation in meiotic recombination in Mimulus inferred from population shotgun sequencing.</title>
        <authorList>
            <person name="Hellsten U."/>
            <person name="Wright K.M."/>
            <person name="Jenkins J."/>
            <person name="Shu S."/>
            <person name="Yuan Y."/>
            <person name="Wessler S.R."/>
            <person name="Schmutz J."/>
            <person name="Willis J.H."/>
            <person name="Rokhsar D.S."/>
        </authorList>
    </citation>
    <scope>NUCLEOTIDE SEQUENCE [LARGE SCALE GENOMIC DNA]</scope>
    <source>
        <strain evidence="6">cv. DUN x IM62</strain>
    </source>
</reference>
<dbReference type="PANTHER" id="PTHR46496">
    <property type="match status" value="1"/>
</dbReference>
<dbReference type="PANTHER" id="PTHR46496:SF1">
    <property type="entry name" value="ZEAXANTHIN EPOXIDASE, CHLOROPLASTIC"/>
    <property type="match status" value="1"/>
</dbReference>
<dbReference type="EMBL" id="KI630880">
    <property type="protein sequence ID" value="EYU32012.1"/>
    <property type="molecule type" value="Genomic_DNA"/>
</dbReference>
<organism evidence="5 6">
    <name type="scientific">Erythranthe guttata</name>
    <name type="common">Yellow monkey flower</name>
    <name type="synonym">Mimulus guttatus</name>
    <dbReference type="NCBI Taxonomy" id="4155"/>
    <lineage>
        <taxon>Eukaryota</taxon>
        <taxon>Viridiplantae</taxon>
        <taxon>Streptophyta</taxon>
        <taxon>Embryophyta</taxon>
        <taxon>Tracheophyta</taxon>
        <taxon>Spermatophyta</taxon>
        <taxon>Magnoliopsida</taxon>
        <taxon>eudicotyledons</taxon>
        <taxon>Gunneridae</taxon>
        <taxon>Pentapetalae</taxon>
        <taxon>asterids</taxon>
        <taxon>lamiids</taxon>
        <taxon>Lamiales</taxon>
        <taxon>Phrymaceae</taxon>
        <taxon>Erythranthe</taxon>
    </lineage>
</organism>
<keyword evidence="2" id="KW-0285">Flavoprotein</keyword>
<comment type="cofactor">
    <cofactor evidence="1">
        <name>FAD</name>
        <dbReference type="ChEBI" id="CHEBI:57692"/>
    </cofactor>
</comment>
<evidence type="ECO:0008006" key="7">
    <source>
        <dbReference type="Google" id="ProtNLM"/>
    </source>
</evidence>
<protein>
    <recommendedName>
        <fullName evidence="7">FAD-binding domain-containing protein</fullName>
    </recommendedName>
</protein>
<keyword evidence="3" id="KW-0274">FAD</keyword>
<evidence type="ECO:0000313" key="6">
    <source>
        <dbReference type="Proteomes" id="UP000030748"/>
    </source>
</evidence>
<gene>
    <name evidence="5" type="ORF">MIMGU_mgv1a018167mg</name>
</gene>
<name>A0A022QTL0_ERYGU</name>
<dbReference type="Gene3D" id="3.50.50.60">
    <property type="entry name" value="FAD/NAD(P)-binding domain"/>
    <property type="match status" value="1"/>
</dbReference>
<dbReference type="AlphaFoldDB" id="A0A022QTL0"/>
<proteinExistence type="predicted"/>
<evidence type="ECO:0000256" key="1">
    <source>
        <dbReference type="ARBA" id="ARBA00001974"/>
    </source>
</evidence>
<sequence length="177" mass="19078">MSSTLLYNPINPSTALYSRTPFLIPKDFPAGLSPNQKPLSRNPENGFSKKFTTRAKAAAAVAESARAEPPSKEKKKMRFLVAGAGIGGLVFALAAKRRGFDVVVFEKDLSAIRGEGQYRGPIQIQSNALAALEAIDMDVADEVLSSGCITGDRINGLVDGISITFFRGKYYFNPAIF</sequence>
<feature type="non-terminal residue" evidence="5">
    <location>
        <position position="177"/>
    </location>
</feature>
<evidence type="ECO:0000256" key="3">
    <source>
        <dbReference type="ARBA" id="ARBA00022827"/>
    </source>
</evidence>
<dbReference type="InterPro" id="IPR036188">
    <property type="entry name" value="FAD/NAD-bd_sf"/>
</dbReference>
<dbReference type="GO" id="GO:0016491">
    <property type="term" value="F:oxidoreductase activity"/>
    <property type="evidence" value="ECO:0007669"/>
    <property type="project" value="UniProtKB-KW"/>
</dbReference>
<dbReference type="STRING" id="4155.A0A022QTL0"/>
<accession>A0A022QTL0</accession>